<organism evidence="5 6">
    <name type="scientific">Anaerohalosphaera lusitana</name>
    <dbReference type="NCBI Taxonomy" id="1936003"/>
    <lineage>
        <taxon>Bacteria</taxon>
        <taxon>Pseudomonadati</taxon>
        <taxon>Planctomycetota</taxon>
        <taxon>Phycisphaerae</taxon>
        <taxon>Sedimentisphaerales</taxon>
        <taxon>Anaerohalosphaeraceae</taxon>
        <taxon>Anaerohalosphaera</taxon>
    </lineage>
</organism>
<sequence>MNSSKPKQSLKEGIVIIKGKPPLQQPYYGAGAERYLTPEYLRGNDDAEFVKPCLNAVHVKDDETIVLWDGSNAGEIFRAKNGILASTMAVVRHNDEFDSGYFNYSLKNWENFLKAQTSGSGIPHVDKEIFANLSLISFSRPEQAKIAEVLSTVDQAIEDTEALIAKQQRIKTGLMQDLLTRGIDENGDLRSEKTHKFKESAIGRIPIEWEATPIGESISFIIDYRGKTPPHSNDGVAVISAESIGEDRVRQITKYVTKDVYEKWTTRGLPEPGDVIFTTEAPVGEVACLPGDQTYLLTRRVIALRPQTDILRKQYLFYSLKSAKQRGVWEMFTAGTTAPRIKRPDVTNLRIPLPSAAEQDRILLILAEQWQYVEDTVQAKKKLKALKTGLMQDLLKGKVRVTELLENKT</sequence>
<dbReference type="InterPro" id="IPR052021">
    <property type="entry name" value="Type-I_RS_S_subunit"/>
</dbReference>
<dbReference type="Proteomes" id="UP000189674">
    <property type="component" value="Chromosome"/>
</dbReference>
<dbReference type="CDD" id="cd17263">
    <property type="entry name" value="RMtype1_S_AbaB8300I-TRD1-CR1_like"/>
    <property type="match status" value="1"/>
</dbReference>
<dbReference type="InterPro" id="IPR044946">
    <property type="entry name" value="Restrct_endonuc_typeI_TRD_sf"/>
</dbReference>
<dbReference type="InterPro" id="IPR000055">
    <property type="entry name" value="Restrct_endonuc_typeI_TRD"/>
</dbReference>
<dbReference type="RefSeq" id="WP_146660477.1">
    <property type="nucleotide sequence ID" value="NZ_CP019791.1"/>
</dbReference>
<keyword evidence="6" id="KW-1185">Reference proteome</keyword>
<dbReference type="PANTHER" id="PTHR30408">
    <property type="entry name" value="TYPE-1 RESTRICTION ENZYME ECOKI SPECIFICITY PROTEIN"/>
    <property type="match status" value="1"/>
</dbReference>
<dbReference type="EMBL" id="CP019791">
    <property type="protein sequence ID" value="AQT67915.1"/>
    <property type="molecule type" value="Genomic_DNA"/>
</dbReference>
<dbReference type="GO" id="GO:0009307">
    <property type="term" value="P:DNA restriction-modification system"/>
    <property type="evidence" value="ECO:0007669"/>
    <property type="project" value="UniProtKB-KW"/>
</dbReference>
<dbReference type="OrthoDB" id="9811611at2"/>
<dbReference type="KEGG" id="alus:STSP2_01067"/>
<evidence type="ECO:0000256" key="2">
    <source>
        <dbReference type="ARBA" id="ARBA00022747"/>
    </source>
</evidence>
<keyword evidence="3" id="KW-0238">DNA-binding</keyword>
<evidence type="ECO:0000256" key="1">
    <source>
        <dbReference type="ARBA" id="ARBA00010923"/>
    </source>
</evidence>
<dbReference type="GO" id="GO:0003677">
    <property type="term" value="F:DNA binding"/>
    <property type="evidence" value="ECO:0007669"/>
    <property type="project" value="UniProtKB-KW"/>
</dbReference>
<proteinExistence type="inferred from homology"/>
<evidence type="ECO:0000256" key="3">
    <source>
        <dbReference type="ARBA" id="ARBA00023125"/>
    </source>
</evidence>
<evidence type="ECO:0000313" key="6">
    <source>
        <dbReference type="Proteomes" id="UP000189674"/>
    </source>
</evidence>
<dbReference type="AlphaFoldDB" id="A0A1U9NJB9"/>
<dbReference type="SUPFAM" id="SSF116734">
    <property type="entry name" value="DNA methylase specificity domain"/>
    <property type="match status" value="2"/>
</dbReference>
<dbReference type="Gene3D" id="1.10.287.1120">
    <property type="entry name" value="Bipartite methylase S protein"/>
    <property type="match status" value="1"/>
</dbReference>
<dbReference type="Pfam" id="PF01420">
    <property type="entry name" value="Methylase_S"/>
    <property type="match status" value="2"/>
</dbReference>
<evidence type="ECO:0000259" key="4">
    <source>
        <dbReference type="Pfam" id="PF01420"/>
    </source>
</evidence>
<keyword evidence="2" id="KW-0680">Restriction system</keyword>
<protein>
    <submittedName>
        <fullName evidence="5">EcoKI restriction-modification system protein HsdS</fullName>
    </submittedName>
</protein>
<gene>
    <name evidence="5" type="ORF">STSP2_01067</name>
</gene>
<dbReference type="STRING" id="1936003.STSP2_01067"/>
<comment type="similarity">
    <text evidence="1">Belongs to the type-I restriction system S methylase family.</text>
</comment>
<dbReference type="Gene3D" id="3.90.220.20">
    <property type="entry name" value="DNA methylase specificity domains"/>
    <property type="match status" value="2"/>
</dbReference>
<reference evidence="6" key="1">
    <citation type="submission" date="2017-02" db="EMBL/GenBank/DDBJ databases">
        <title>Comparative genomics and description of representatives of a novel lineage of planctomycetes thriving in anoxic sediments.</title>
        <authorList>
            <person name="Spring S."/>
            <person name="Bunk B."/>
            <person name="Sproer C."/>
        </authorList>
    </citation>
    <scope>NUCLEOTIDE SEQUENCE [LARGE SCALE GENOMIC DNA]</scope>
    <source>
        <strain evidence="6">ST-NAGAB-D1</strain>
    </source>
</reference>
<feature type="domain" description="Type I restriction modification DNA specificity" evidence="4">
    <location>
        <begin position="55"/>
        <end position="161"/>
    </location>
</feature>
<feature type="domain" description="Type I restriction modification DNA specificity" evidence="4">
    <location>
        <begin position="247"/>
        <end position="367"/>
    </location>
</feature>
<dbReference type="PANTHER" id="PTHR30408:SF12">
    <property type="entry name" value="TYPE I RESTRICTION ENZYME MJAVIII SPECIFICITY SUBUNIT"/>
    <property type="match status" value="1"/>
</dbReference>
<dbReference type="REBASE" id="191334">
    <property type="entry name" value="S.PbaBD1I"/>
</dbReference>
<accession>A0A1U9NJB9</accession>
<evidence type="ECO:0000313" key="5">
    <source>
        <dbReference type="EMBL" id="AQT67915.1"/>
    </source>
</evidence>
<name>A0A1U9NJB9_9BACT</name>